<dbReference type="InterPro" id="IPR035965">
    <property type="entry name" value="PAS-like_dom_sf"/>
</dbReference>
<keyword evidence="4 13" id="KW-0597">Phosphoprotein</keyword>
<dbReference type="EC" id="2.7.13.3" evidence="3"/>
<evidence type="ECO:0000259" key="16">
    <source>
        <dbReference type="PROSITE" id="PS50109"/>
    </source>
</evidence>
<gene>
    <name evidence="20" type="ORF">M2A_2219</name>
</gene>
<dbReference type="FunFam" id="1.10.287.130:FF:000004">
    <property type="entry name" value="Ethylene receptor 1"/>
    <property type="match status" value="1"/>
</dbReference>
<dbReference type="InterPro" id="IPR001789">
    <property type="entry name" value="Sig_transdc_resp-reg_receiver"/>
</dbReference>
<dbReference type="Pfam" id="PF00072">
    <property type="entry name" value="Response_reg"/>
    <property type="match status" value="1"/>
</dbReference>
<feature type="coiled-coil region" evidence="14">
    <location>
        <begin position="259"/>
        <end position="310"/>
    </location>
</feature>
<accession>A0A081BCF2</accession>
<dbReference type="AlphaFoldDB" id="A0A081BCF2"/>
<dbReference type="InterPro" id="IPR000014">
    <property type="entry name" value="PAS"/>
</dbReference>
<keyword evidence="5" id="KW-0808">Transferase</keyword>
<dbReference type="PRINTS" id="PR00344">
    <property type="entry name" value="BCTRLSENSOR"/>
</dbReference>
<dbReference type="InterPro" id="IPR003594">
    <property type="entry name" value="HATPase_dom"/>
</dbReference>
<dbReference type="PANTHER" id="PTHR45339">
    <property type="entry name" value="HYBRID SIGNAL TRANSDUCTION HISTIDINE KINASE J"/>
    <property type="match status" value="1"/>
</dbReference>
<dbReference type="InterPro" id="IPR004358">
    <property type="entry name" value="Sig_transdc_His_kin-like_C"/>
</dbReference>
<dbReference type="SMART" id="SM00388">
    <property type="entry name" value="HisKA"/>
    <property type="match status" value="1"/>
</dbReference>
<dbReference type="FunFam" id="3.30.565.10:FF:000010">
    <property type="entry name" value="Sensor histidine kinase RcsC"/>
    <property type="match status" value="1"/>
</dbReference>
<keyword evidence="12 15" id="KW-0472">Membrane</keyword>
<dbReference type="SUPFAM" id="SSF47384">
    <property type="entry name" value="Homodimeric domain of signal transducing histidine kinase"/>
    <property type="match status" value="1"/>
</dbReference>
<keyword evidence="14" id="KW-0175">Coiled coil</keyword>
<evidence type="ECO:0000256" key="13">
    <source>
        <dbReference type="PROSITE-ProRule" id="PRU00169"/>
    </source>
</evidence>
<dbReference type="PROSITE" id="PS50109">
    <property type="entry name" value="HIS_KIN"/>
    <property type="match status" value="1"/>
</dbReference>
<evidence type="ECO:0000256" key="11">
    <source>
        <dbReference type="ARBA" id="ARBA00023012"/>
    </source>
</evidence>
<evidence type="ECO:0000256" key="1">
    <source>
        <dbReference type="ARBA" id="ARBA00000085"/>
    </source>
</evidence>
<dbReference type="Gene3D" id="3.30.565.10">
    <property type="entry name" value="Histidine kinase-like ATPase, C-terminal domain"/>
    <property type="match status" value="1"/>
</dbReference>
<dbReference type="SMART" id="SM00086">
    <property type="entry name" value="PAC"/>
    <property type="match status" value="1"/>
</dbReference>
<dbReference type="InterPro" id="IPR000700">
    <property type="entry name" value="PAS-assoc_C"/>
</dbReference>
<comment type="catalytic activity">
    <reaction evidence="1">
        <text>ATP + protein L-histidine = ADP + protein N-phospho-L-histidine.</text>
        <dbReference type="EC" id="2.7.13.3"/>
    </reaction>
</comment>
<dbReference type="Pfam" id="PF13426">
    <property type="entry name" value="PAS_9"/>
    <property type="match status" value="1"/>
</dbReference>
<feature type="transmembrane region" description="Helical" evidence="15">
    <location>
        <begin position="61"/>
        <end position="85"/>
    </location>
</feature>
<evidence type="ECO:0000256" key="15">
    <source>
        <dbReference type="SAM" id="Phobius"/>
    </source>
</evidence>
<dbReference type="Gene3D" id="3.30.450.20">
    <property type="entry name" value="PAS domain"/>
    <property type="match status" value="1"/>
</dbReference>
<evidence type="ECO:0000256" key="4">
    <source>
        <dbReference type="ARBA" id="ARBA00022553"/>
    </source>
</evidence>
<comment type="subcellular location">
    <subcellularLocation>
        <location evidence="2">Membrane</location>
    </subcellularLocation>
</comment>
<comment type="caution">
    <text evidence="20">The sequence shown here is derived from an EMBL/GenBank/DDBJ whole genome shotgun (WGS) entry which is preliminary data.</text>
</comment>
<keyword evidence="9" id="KW-0067">ATP-binding</keyword>
<dbReference type="GO" id="GO:0005524">
    <property type="term" value="F:ATP binding"/>
    <property type="evidence" value="ECO:0007669"/>
    <property type="project" value="UniProtKB-KW"/>
</dbReference>
<dbReference type="PANTHER" id="PTHR45339:SF1">
    <property type="entry name" value="HYBRID SIGNAL TRANSDUCTION HISTIDINE KINASE J"/>
    <property type="match status" value="1"/>
</dbReference>
<evidence type="ECO:0000259" key="19">
    <source>
        <dbReference type="PROSITE" id="PS50113"/>
    </source>
</evidence>
<dbReference type="PROSITE" id="PS50113">
    <property type="entry name" value="PAC"/>
    <property type="match status" value="1"/>
</dbReference>
<dbReference type="Gene3D" id="1.10.287.130">
    <property type="match status" value="1"/>
</dbReference>
<dbReference type="InterPro" id="IPR036097">
    <property type="entry name" value="HisK_dim/P_sf"/>
</dbReference>
<evidence type="ECO:0000256" key="9">
    <source>
        <dbReference type="ARBA" id="ARBA00022840"/>
    </source>
</evidence>
<name>A0A081BCF2_9HYPH</name>
<reference evidence="20 21" key="1">
    <citation type="submission" date="2014-07" db="EMBL/GenBank/DDBJ databases">
        <title>Tepidicaulis marinum gen. nov., sp. nov., a novel marine bacterium denitrifying nitrate to nitrous oxide strictly under microaerobic conditions.</title>
        <authorList>
            <person name="Takeuchi M."/>
            <person name="Yamagishi T."/>
            <person name="Kamagata Y."/>
            <person name="Oshima K."/>
            <person name="Hattori M."/>
            <person name="Katayama T."/>
            <person name="Hanada S."/>
            <person name="Tamaki H."/>
            <person name="Marumo K."/>
            <person name="Maeda H."/>
            <person name="Nedachi M."/>
            <person name="Iwasaki W."/>
            <person name="Suwa Y."/>
            <person name="Sakata S."/>
        </authorList>
    </citation>
    <scope>NUCLEOTIDE SEQUENCE [LARGE SCALE GENOMIC DNA]</scope>
    <source>
        <strain evidence="20 21">MA2</strain>
    </source>
</reference>
<evidence type="ECO:0000256" key="14">
    <source>
        <dbReference type="SAM" id="Coils"/>
    </source>
</evidence>
<keyword evidence="10 15" id="KW-1133">Transmembrane helix</keyword>
<evidence type="ECO:0000259" key="17">
    <source>
        <dbReference type="PROSITE" id="PS50110"/>
    </source>
</evidence>
<sequence length="740" mass="81678">MHMAHFASKGKIWPKAAVWDAVLRKAGRNDRLYIAAACAGLFALLLIGQFTFYTFWPAPGLLAFIAVQSAMAIFTLGLAFALLHWRLIKPLQEMLGKAARKSAELGLPEPEIGRRQSVGTLHQIIALILHRLDEQDDRTLRLSLAASHAEYGVMLTDPEGKILWINQAFTHLTDYEPEVVLGRKIAEFAEDRLGGPQVFDAVADAMKSGHGREIETVNYTRNAHRYWSAIHVKPIEDEGGQVEGYIAYERDITATKTTQSALEASRTQLQQRVQDLQTTQHQLEHEQTKLAQAAQELIRAKESAEQANRAKSDFLATISHELRTPMNGILGMADLLLEQNLEQEQKNYARTIRESGEGLLVILNDILDLSKLEAGKLELETVPLALEEIVKAVVRVMQPNAAAKNLTLHTHIDPALPRLIEGDPTRLRQILFNLTSNAIKFTEKGRVDIRLEARKNENGEALAVISIEDTGIGIAPETQSKLFERFSQLDSSISRTHGGTGLGLAICQELTFLMGGDIEMESTPGKGSLFRVSLPLKVAEAAKDMPAPKPLDASQALAAIPPHMNILLAEDNDVNQRLMRAIIDKLGHNLTIAKNGIEAVKHLRREPFDLVLMDIQMPEMDGVIATKVIRAADSDWSDIPIIALTAHAMQGSKEQYLQVGMDGFVSKPIHLPLLLAEIARVLHERGRIALPADDAVSAQPCAEQNTASPNHKAETKDTLQLLLNKMERQAGGHPPRKATH</sequence>
<dbReference type="SUPFAM" id="SSF55874">
    <property type="entry name" value="ATPase domain of HSP90 chaperone/DNA topoisomerase II/histidine kinase"/>
    <property type="match status" value="1"/>
</dbReference>
<feature type="modified residue" description="4-aspartylphosphate" evidence="13">
    <location>
        <position position="614"/>
    </location>
</feature>
<keyword evidence="8 20" id="KW-0418">Kinase</keyword>
<evidence type="ECO:0000259" key="18">
    <source>
        <dbReference type="PROSITE" id="PS50112"/>
    </source>
</evidence>
<feature type="domain" description="PAC" evidence="19">
    <location>
        <begin position="210"/>
        <end position="264"/>
    </location>
</feature>
<feature type="domain" description="Response regulatory" evidence="17">
    <location>
        <begin position="565"/>
        <end position="682"/>
    </location>
</feature>
<dbReference type="SUPFAM" id="SSF55785">
    <property type="entry name" value="PYP-like sensor domain (PAS domain)"/>
    <property type="match status" value="1"/>
</dbReference>
<dbReference type="CDD" id="cd00082">
    <property type="entry name" value="HisKA"/>
    <property type="match status" value="1"/>
</dbReference>
<dbReference type="CDD" id="cd16922">
    <property type="entry name" value="HATPase_EvgS-ArcB-TorS-like"/>
    <property type="match status" value="1"/>
</dbReference>
<evidence type="ECO:0000256" key="8">
    <source>
        <dbReference type="ARBA" id="ARBA00022777"/>
    </source>
</evidence>
<dbReference type="InterPro" id="IPR036890">
    <property type="entry name" value="HATPase_C_sf"/>
</dbReference>
<dbReference type="GO" id="GO:0000155">
    <property type="term" value="F:phosphorelay sensor kinase activity"/>
    <property type="evidence" value="ECO:0007669"/>
    <property type="project" value="InterPro"/>
</dbReference>
<keyword evidence="7" id="KW-0547">Nucleotide-binding</keyword>
<dbReference type="CDD" id="cd00130">
    <property type="entry name" value="PAS"/>
    <property type="match status" value="1"/>
</dbReference>
<keyword evidence="11" id="KW-0902">Two-component regulatory system</keyword>
<dbReference type="PROSITE" id="PS50112">
    <property type="entry name" value="PAS"/>
    <property type="match status" value="1"/>
</dbReference>
<keyword evidence="21" id="KW-1185">Reference proteome</keyword>
<dbReference type="eggNOG" id="COG2205">
    <property type="taxonomic scope" value="Bacteria"/>
</dbReference>
<dbReference type="InterPro" id="IPR003661">
    <property type="entry name" value="HisK_dim/P_dom"/>
</dbReference>
<dbReference type="SMART" id="SM00091">
    <property type="entry name" value="PAS"/>
    <property type="match status" value="1"/>
</dbReference>
<organism evidence="20 21">
    <name type="scientific">Tepidicaulis marinus</name>
    <dbReference type="NCBI Taxonomy" id="1333998"/>
    <lineage>
        <taxon>Bacteria</taxon>
        <taxon>Pseudomonadati</taxon>
        <taxon>Pseudomonadota</taxon>
        <taxon>Alphaproteobacteria</taxon>
        <taxon>Hyphomicrobiales</taxon>
        <taxon>Parvibaculaceae</taxon>
        <taxon>Tepidicaulis</taxon>
    </lineage>
</organism>
<dbReference type="SUPFAM" id="SSF52172">
    <property type="entry name" value="CheY-like"/>
    <property type="match status" value="1"/>
</dbReference>
<dbReference type="InterPro" id="IPR011006">
    <property type="entry name" value="CheY-like_superfamily"/>
</dbReference>
<evidence type="ECO:0000313" key="20">
    <source>
        <dbReference type="EMBL" id="GAK45720.1"/>
    </source>
</evidence>
<dbReference type="SMART" id="SM00387">
    <property type="entry name" value="HATPase_c"/>
    <property type="match status" value="1"/>
</dbReference>
<feature type="domain" description="Histidine kinase" evidence="16">
    <location>
        <begin position="317"/>
        <end position="538"/>
    </location>
</feature>
<dbReference type="CDD" id="cd17546">
    <property type="entry name" value="REC_hyHK_CKI1_RcsC-like"/>
    <property type="match status" value="1"/>
</dbReference>
<dbReference type="GO" id="GO:0016020">
    <property type="term" value="C:membrane"/>
    <property type="evidence" value="ECO:0007669"/>
    <property type="project" value="UniProtKB-SubCell"/>
</dbReference>
<evidence type="ECO:0000256" key="2">
    <source>
        <dbReference type="ARBA" id="ARBA00004370"/>
    </source>
</evidence>
<dbReference type="Pfam" id="PF02518">
    <property type="entry name" value="HATPase_c"/>
    <property type="match status" value="1"/>
</dbReference>
<evidence type="ECO:0000256" key="3">
    <source>
        <dbReference type="ARBA" id="ARBA00012438"/>
    </source>
</evidence>
<dbReference type="InterPro" id="IPR001610">
    <property type="entry name" value="PAC"/>
</dbReference>
<protein>
    <recommendedName>
        <fullName evidence="3">histidine kinase</fullName>
        <ecNumber evidence="3">2.7.13.3</ecNumber>
    </recommendedName>
</protein>
<dbReference type="STRING" id="1333998.M2A_2219"/>
<feature type="transmembrane region" description="Helical" evidence="15">
    <location>
        <begin position="32"/>
        <end position="55"/>
    </location>
</feature>
<proteinExistence type="predicted"/>
<dbReference type="SMART" id="SM00448">
    <property type="entry name" value="REC"/>
    <property type="match status" value="1"/>
</dbReference>
<keyword evidence="6 15" id="KW-0812">Transmembrane</keyword>
<evidence type="ECO:0000256" key="10">
    <source>
        <dbReference type="ARBA" id="ARBA00022989"/>
    </source>
</evidence>
<evidence type="ECO:0000256" key="7">
    <source>
        <dbReference type="ARBA" id="ARBA00022741"/>
    </source>
</evidence>
<evidence type="ECO:0000256" key="12">
    <source>
        <dbReference type="ARBA" id="ARBA00023136"/>
    </source>
</evidence>
<dbReference type="EMBL" id="BBIO01000011">
    <property type="protein sequence ID" value="GAK45720.1"/>
    <property type="molecule type" value="Genomic_DNA"/>
</dbReference>
<dbReference type="PROSITE" id="PS50110">
    <property type="entry name" value="RESPONSE_REGULATORY"/>
    <property type="match status" value="1"/>
</dbReference>
<evidence type="ECO:0000256" key="6">
    <source>
        <dbReference type="ARBA" id="ARBA00022692"/>
    </source>
</evidence>
<dbReference type="RefSeq" id="WP_052379411.1">
    <property type="nucleotide sequence ID" value="NZ_BBIO01000011.1"/>
</dbReference>
<dbReference type="Pfam" id="PF00512">
    <property type="entry name" value="HisKA"/>
    <property type="match status" value="1"/>
</dbReference>
<feature type="domain" description="PAS" evidence="18">
    <location>
        <begin position="136"/>
        <end position="188"/>
    </location>
</feature>
<dbReference type="Proteomes" id="UP000028702">
    <property type="component" value="Unassembled WGS sequence"/>
</dbReference>
<evidence type="ECO:0000313" key="21">
    <source>
        <dbReference type="Proteomes" id="UP000028702"/>
    </source>
</evidence>
<dbReference type="InterPro" id="IPR005467">
    <property type="entry name" value="His_kinase_dom"/>
</dbReference>
<dbReference type="Gene3D" id="3.40.50.2300">
    <property type="match status" value="1"/>
</dbReference>
<evidence type="ECO:0000256" key="5">
    <source>
        <dbReference type="ARBA" id="ARBA00022679"/>
    </source>
</evidence>
<dbReference type="NCBIfam" id="TIGR00229">
    <property type="entry name" value="sensory_box"/>
    <property type="match status" value="1"/>
</dbReference>